<feature type="transmembrane region" description="Helical" evidence="1">
    <location>
        <begin position="85"/>
        <end position="110"/>
    </location>
</feature>
<keyword evidence="1" id="KW-1133">Transmembrane helix</keyword>
<proteinExistence type="predicted"/>
<evidence type="ECO:0000256" key="1">
    <source>
        <dbReference type="SAM" id="Phobius"/>
    </source>
</evidence>
<dbReference type="EMBL" id="JAIWQS010000006">
    <property type="protein sequence ID" value="KAJ8763071.1"/>
    <property type="molecule type" value="Genomic_DNA"/>
</dbReference>
<sequence>MAVEVESNGQKENAEHHMRTDRGETLLGLLRRVIREIFINPHSSTPFIQRLKNSVSENAPLLKEASRNSGRQLLLWTRRGTHLRALLVISVGTVVLLTLTGLLVFMLFFLAATINAIIIALLMSLAAAGGFLALFFVFVTAIYIGALSVAIFVISTATISAIVAVLIATGWIGFFWTIWLVTRKSVGVAKHSLTMTGSAISAYSSSRHARHLYGPVKVSE</sequence>
<dbReference type="AlphaFoldDB" id="A0AAV8T8E5"/>
<comment type="caution">
    <text evidence="2">The sequence shown here is derived from an EMBL/GenBank/DDBJ whole genome shotgun (WGS) entry which is preliminary data.</text>
</comment>
<protein>
    <submittedName>
        <fullName evidence="2">Uncharacterized protein</fullName>
    </submittedName>
</protein>
<reference evidence="2 3" key="1">
    <citation type="submission" date="2021-09" db="EMBL/GenBank/DDBJ databases">
        <title>Genomic insights and catalytic innovation underlie evolution of tropane alkaloids biosynthesis.</title>
        <authorList>
            <person name="Wang Y.-J."/>
            <person name="Tian T."/>
            <person name="Huang J.-P."/>
            <person name="Huang S.-X."/>
        </authorList>
    </citation>
    <scope>NUCLEOTIDE SEQUENCE [LARGE SCALE GENOMIC DNA]</scope>
    <source>
        <strain evidence="2">KIB-2018</strain>
        <tissue evidence="2">Leaf</tissue>
    </source>
</reference>
<keyword evidence="3" id="KW-1185">Reference proteome</keyword>
<dbReference type="PANTHER" id="PTHR35508:SF1">
    <property type="entry name" value="VOLTAGE-DEPENDENT L-TYPE CALCIUM CHANNEL SUBUNIT"/>
    <property type="match status" value="1"/>
</dbReference>
<feature type="transmembrane region" description="Helical" evidence="1">
    <location>
        <begin position="117"/>
        <end position="144"/>
    </location>
</feature>
<keyword evidence="1" id="KW-0472">Membrane</keyword>
<evidence type="ECO:0000313" key="2">
    <source>
        <dbReference type="EMBL" id="KAJ8763071.1"/>
    </source>
</evidence>
<dbReference type="PANTHER" id="PTHR35508">
    <property type="entry name" value="VOLTAGE-DEPENDENT L-TYPE CALCIUM CHANNEL SUBUNIT"/>
    <property type="match status" value="1"/>
</dbReference>
<organism evidence="2 3">
    <name type="scientific">Erythroxylum novogranatense</name>
    <dbReference type="NCBI Taxonomy" id="1862640"/>
    <lineage>
        <taxon>Eukaryota</taxon>
        <taxon>Viridiplantae</taxon>
        <taxon>Streptophyta</taxon>
        <taxon>Embryophyta</taxon>
        <taxon>Tracheophyta</taxon>
        <taxon>Spermatophyta</taxon>
        <taxon>Magnoliopsida</taxon>
        <taxon>eudicotyledons</taxon>
        <taxon>Gunneridae</taxon>
        <taxon>Pentapetalae</taxon>
        <taxon>rosids</taxon>
        <taxon>fabids</taxon>
        <taxon>Malpighiales</taxon>
        <taxon>Erythroxylaceae</taxon>
        <taxon>Erythroxylum</taxon>
    </lineage>
</organism>
<feature type="transmembrane region" description="Helical" evidence="1">
    <location>
        <begin position="150"/>
        <end position="181"/>
    </location>
</feature>
<gene>
    <name evidence="2" type="ORF">K2173_023276</name>
</gene>
<accession>A0AAV8T8E5</accession>
<dbReference type="Proteomes" id="UP001159364">
    <property type="component" value="Linkage Group LG06"/>
</dbReference>
<name>A0AAV8T8E5_9ROSI</name>
<evidence type="ECO:0000313" key="3">
    <source>
        <dbReference type="Proteomes" id="UP001159364"/>
    </source>
</evidence>
<keyword evidence="1" id="KW-0812">Transmembrane</keyword>